<dbReference type="EMBL" id="CP044427">
    <property type="protein sequence ID" value="QFG68783.1"/>
    <property type="molecule type" value="Genomic_DNA"/>
</dbReference>
<dbReference type="RefSeq" id="WP_158061169.1">
    <property type="nucleotide sequence ID" value="NZ_CP044427.1"/>
</dbReference>
<proteinExistence type="predicted"/>
<protein>
    <recommendedName>
        <fullName evidence="3">Dihydroorotate dehydrogenase domain-containing protein</fullName>
    </recommendedName>
</protein>
<dbReference type="AlphaFoldDB" id="A0A5J6V6V6"/>
<evidence type="ECO:0000313" key="2">
    <source>
        <dbReference type="Proteomes" id="UP000326546"/>
    </source>
</evidence>
<keyword evidence="2" id="KW-1185">Reference proteome</keyword>
<dbReference type="InterPro" id="IPR013785">
    <property type="entry name" value="Aldolase_TIM"/>
</dbReference>
<dbReference type="OrthoDB" id="4865751at2"/>
<gene>
    <name evidence="1" type="ORF">FY030_08740</name>
</gene>
<evidence type="ECO:0008006" key="3">
    <source>
        <dbReference type="Google" id="ProtNLM"/>
    </source>
</evidence>
<dbReference type="SUPFAM" id="SSF51395">
    <property type="entry name" value="FMN-linked oxidoreductases"/>
    <property type="match status" value="1"/>
</dbReference>
<dbReference type="Gene3D" id="3.20.20.70">
    <property type="entry name" value="Aldolase class I"/>
    <property type="match status" value="1"/>
</dbReference>
<accession>A0A5J6V6V6</accession>
<sequence>MRRSDPLPPVLLAPGAVSEPRALARFGDLTQALLPVGPVRTGEPGPVAAAVQGTGVGGVEHASSPGYAVPAALELVRWCASRGLSCVLSVRGRSTGDLAEVVQRVRLSLDADAVAAVEVDLRGADDQAVLKSMARVREAAPRDLLLLARLSALDPELVPAARAAVAGGAGAVVVCGSVRLGPDRWWSGPSTAAVCRAGVRELVEAAGEQRWPGARLVAAGGVHDILSARAALTAGADAVQLGTALWADPTLLWRITDDLRRSS</sequence>
<organism evidence="1 2">
    <name type="scientific">Ornithinimicrobium pratense</name>
    <dbReference type="NCBI Taxonomy" id="2593973"/>
    <lineage>
        <taxon>Bacteria</taxon>
        <taxon>Bacillati</taxon>
        <taxon>Actinomycetota</taxon>
        <taxon>Actinomycetes</taxon>
        <taxon>Micrococcales</taxon>
        <taxon>Ornithinimicrobiaceae</taxon>
        <taxon>Ornithinimicrobium</taxon>
    </lineage>
</organism>
<name>A0A5J6V6V6_9MICO</name>
<dbReference type="Proteomes" id="UP000326546">
    <property type="component" value="Chromosome"/>
</dbReference>
<reference evidence="1 2" key="1">
    <citation type="submission" date="2019-09" db="EMBL/GenBank/DDBJ databases">
        <title>Serinicoccus pratensis sp. nov., isolated from meadow soil.</title>
        <authorList>
            <person name="Zhang W."/>
        </authorList>
    </citation>
    <scope>NUCLEOTIDE SEQUENCE [LARGE SCALE GENOMIC DNA]</scope>
    <source>
        <strain evidence="1 2">W204</strain>
    </source>
</reference>
<dbReference type="KEGG" id="serw:FY030_08740"/>
<evidence type="ECO:0000313" key="1">
    <source>
        <dbReference type="EMBL" id="QFG68783.1"/>
    </source>
</evidence>